<dbReference type="EMBL" id="MZ420154">
    <property type="protein sequence ID" value="QYA18513.1"/>
    <property type="molecule type" value="Genomic_DNA"/>
</dbReference>
<protein>
    <submittedName>
        <fullName evidence="1">Uncharacterized protein</fullName>
    </submittedName>
</protein>
<name>A0A8F8KTS5_9VIRU</name>
<reference evidence="1" key="1">
    <citation type="submission" date="2021-06" db="EMBL/GenBank/DDBJ databases">
        <authorList>
            <person name="Rolland C."/>
        </authorList>
    </citation>
    <scope>NUCLEOTIDE SEQUENCE</scope>
    <source>
        <strain evidence="1">347.936635</strain>
    </source>
</reference>
<sequence>MTEKPEVNCVVCERVGKAGDFWYTSTGRIENFDVTTWPGTMGTWNDWPAWCSLCSNLTPSSGAYMMARVVPLRQSIPFDWVCKKCYKRERGDYAS</sequence>
<proteinExistence type="predicted"/>
<accession>A0A8F8KTS5</accession>
<organism evidence="1">
    <name type="scientific">Clandestinovirus</name>
    <dbReference type="NCBI Taxonomy" id="2831644"/>
    <lineage>
        <taxon>Viruses</taxon>
    </lineage>
</organism>
<evidence type="ECO:0000313" key="1">
    <source>
        <dbReference type="EMBL" id="QYA18513.1"/>
    </source>
</evidence>
<gene>
    <name evidence="1" type="ORF">KOM_12_244</name>
</gene>